<name>H1PVT7_9FUSO</name>
<dbReference type="PATRIC" id="fig|457404.5.peg.2621"/>
<comment type="caution">
    <text evidence="3">The sequence shown here is derived from an EMBL/GenBank/DDBJ whole genome shotgun (WGS) entry which is preliminary data.</text>
</comment>
<gene>
    <name evidence="3" type="ORF">HMPREF0402_02530</name>
</gene>
<dbReference type="InterPro" id="IPR010090">
    <property type="entry name" value="Phage_tape_meas"/>
</dbReference>
<evidence type="ECO:0000259" key="2">
    <source>
        <dbReference type="Pfam" id="PF10145"/>
    </source>
</evidence>
<reference evidence="3 4" key="1">
    <citation type="submission" date="2012-07" db="EMBL/GenBank/DDBJ databases">
        <title>The Genome Sequence of Fusobacterium ulcerans 12_1B.</title>
        <authorList>
            <consortium name="The Broad Institute Genome Sequencing Platform"/>
            <person name="Earl A."/>
            <person name="Ward D."/>
            <person name="Feldgarden M."/>
            <person name="Gevers D."/>
            <person name="Strauss J."/>
            <person name="Ambrose C.E."/>
            <person name="Allen-Vercoe E."/>
            <person name="Walker B."/>
            <person name="Young S.K."/>
            <person name="Zeng Q."/>
            <person name="Gargeya S."/>
            <person name="Fitzgerald M."/>
            <person name="Haas B."/>
            <person name="Abouelleil A."/>
            <person name="Alvarado L."/>
            <person name="Arachchi H.M."/>
            <person name="Berlin A.M."/>
            <person name="Chapman S.B."/>
            <person name="Goldberg J."/>
            <person name="Griggs A."/>
            <person name="Gujja S."/>
            <person name="Hansen M."/>
            <person name="Howarth C."/>
            <person name="Imamovic A."/>
            <person name="Larimer J."/>
            <person name="McCowen C."/>
            <person name="Montmayeur A."/>
            <person name="Murphy C."/>
            <person name="Neiman D."/>
            <person name="Pearson M."/>
            <person name="Priest M."/>
            <person name="Roberts A."/>
            <person name="Saif S."/>
            <person name="Shea T."/>
            <person name="Sisk P."/>
            <person name="Sykes S."/>
            <person name="Wortman J."/>
            <person name="Nusbaum C."/>
            <person name="Birren B."/>
        </authorList>
    </citation>
    <scope>NUCLEOTIDE SEQUENCE [LARGE SCALE GENOMIC DNA]</scope>
    <source>
        <strain evidence="3 4">12_1B</strain>
    </source>
</reference>
<keyword evidence="4" id="KW-1185">Reference proteome</keyword>
<evidence type="ECO:0000313" key="4">
    <source>
        <dbReference type="Proteomes" id="UP000003233"/>
    </source>
</evidence>
<organism evidence="3 4">
    <name type="scientific">Fusobacterium ulcerans 12-1B</name>
    <dbReference type="NCBI Taxonomy" id="457404"/>
    <lineage>
        <taxon>Bacteria</taxon>
        <taxon>Fusobacteriati</taxon>
        <taxon>Fusobacteriota</taxon>
        <taxon>Fusobacteriia</taxon>
        <taxon>Fusobacteriales</taxon>
        <taxon>Fusobacteriaceae</taxon>
        <taxon>Fusobacterium</taxon>
    </lineage>
</organism>
<dbReference type="RefSeq" id="WP_016361886.1">
    <property type="nucleotide sequence ID" value="NZ_KE161009.1"/>
</dbReference>
<dbReference type="Proteomes" id="UP000003233">
    <property type="component" value="Unassembled WGS sequence"/>
</dbReference>
<keyword evidence="1" id="KW-1188">Viral release from host cell</keyword>
<dbReference type="HOGENOM" id="CLU_456904_0_0_0"/>
<dbReference type="PANTHER" id="PTHR37813">
    <property type="entry name" value="FELS-2 PROPHAGE PROTEIN"/>
    <property type="match status" value="1"/>
</dbReference>
<dbReference type="AlphaFoldDB" id="H1PVT7"/>
<evidence type="ECO:0000256" key="1">
    <source>
        <dbReference type="ARBA" id="ARBA00022612"/>
    </source>
</evidence>
<sequence length="597" mass="65489">MAGKIAGMFFEIDYKVNPEGVVKGKVEFQKFGKEAKKASEEINFVEKGMGNLIGKAAGIVSVGYAFKKTSDFIGQSVATYVEFDDSLRKTGSKLNLTNFEMKSLAKSTGEVALQFNTTGKAVSDAQEYLALAGYNLKEIQAASGTVVAAQRATGESMQLVSDIATDTASSYGYMADELNFVTDRMVYTTTAFNTNFAQMGDAMKYVAPVAKNAGIEFADLNAYIGVAANSGIKASQAGTALRAMFLKIQAPVGKAAKLIKRNNIELYDSNGKFKGVNNVLGQMEKKMGTMTEKQKAFFMQQVFGTEAMSTANIIFKEGIDNVIAYGDAIDGATGKTAAMAKYMDADIGGLTRSLKSEEDAIKRTLGDAFEPVAWKFVEILRDGTKGIREGLEKEETKSTITKIGLGAFEMAIDDFESVGNGIKYVGKVIDTVTLGVAGKSMQFLKSNPSLLVGRYADMYSVGEKELLAQTKQREYLASSVDRYNMFYEPSNRKVEYLTNSLLANGGFLSKEERNRTEEKFGYLSLSHEGVQERIDRTYYGTKEKPVVNFTLQISGGEFKDKENIELLSKTMEEKFQEMIDTSWNKKLSMEDLLINGR</sequence>
<dbReference type="PANTHER" id="PTHR37813:SF1">
    <property type="entry name" value="FELS-2 PROPHAGE PROTEIN"/>
    <property type="match status" value="1"/>
</dbReference>
<dbReference type="Pfam" id="PF10145">
    <property type="entry name" value="PhageMin_Tail"/>
    <property type="match status" value="1"/>
</dbReference>
<accession>H1PVT7</accession>
<feature type="domain" description="Phage tail tape measure protein" evidence="2">
    <location>
        <begin position="112"/>
        <end position="304"/>
    </location>
</feature>
<dbReference type="NCBIfam" id="TIGR01760">
    <property type="entry name" value="tape_meas_TP901"/>
    <property type="match status" value="1"/>
</dbReference>
<proteinExistence type="predicted"/>
<protein>
    <submittedName>
        <fullName evidence="3">Phage tail tape measure protein, TP901 family, core region</fullName>
    </submittedName>
</protein>
<dbReference type="EMBL" id="AGWJ02000023">
    <property type="protein sequence ID" value="EHO79791.2"/>
    <property type="molecule type" value="Genomic_DNA"/>
</dbReference>
<evidence type="ECO:0000313" key="3">
    <source>
        <dbReference type="EMBL" id="EHO79791.2"/>
    </source>
</evidence>